<feature type="chain" id="PRO_5026240082" evidence="1">
    <location>
        <begin position="24"/>
        <end position="441"/>
    </location>
</feature>
<proteinExistence type="predicted"/>
<evidence type="ECO:0000313" key="2">
    <source>
        <dbReference type="EMBL" id="MVN90894.1"/>
    </source>
</evidence>
<dbReference type="SUPFAM" id="SSF50939">
    <property type="entry name" value="Sialidases"/>
    <property type="match status" value="1"/>
</dbReference>
<evidence type="ECO:0000313" key="3">
    <source>
        <dbReference type="Proteomes" id="UP000434850"/>
    </source>
</evidence>
<reference evidence="2 3" key="1">
    <citation type="submission" date="2019-12" db="EMBL/GenBank/DDBJ databases">
        <title>Mucilaginibacter sp. HME9299 genome sequencing and assembly.</title>
        <authorList>
            <person name="Kang H."/>
            <person name="Kim H."/>
            <person name="Joh K."/>
        </authorList>
    </citation>
    <scope>NUCLEOTIDE SEQUENCE [LARGE SCALE GENOMIC DNA]</scope>
    <source>
        <strain evidence="2 3">HME9299</strain>
    </source>
</reference>
<evidence type="ECO:0000256" key="1">
    <source>
        <dbReference type="SAM" id="SignalP"/>
    </source>
</evidence>
<keyword evidence="3" id="KW-1185">Reference proteome</keyword>
<accession>A0A6I4IQC1</accession>
<sequence length="441" mass="49435">MLNFLRASFIGFVTFLTAACSFAQQRAEISTIASNGWANNSVNTVIFRKNALVTFNNTQYAAYYDSARYVVIAKHTISKNNWQVQKTQYQGDAADAHKSISIMVDGAGYLHVAWGQHNNQLNYAKSTAPGLLQLGSKQSMVGLKEGRVSYPEFYRMDNGNLLFFYRDGGSGNGSLVINCYDCKAAKWVRLQENLIDGEGKRSAYWQVATDVKGNIHLSWVWRETPDVASNHDMAYACSNDGGKTWLKSNRQVYTLPITASNAEYACKIPEKSELINQTSMFADANGTPYIATYWRAEGETVPQYQLIFKDKHGWHTRNLKFRTTPFSLSGTGTKRIPVSRPQIIAWKNGKSMAAGLVFRDEERGNKVSIAVNNNLAANKWQVSNLTEQQVGSWEPTYDTELWKNKGILSLFIQQTTQIDGEGKANNPPSPVQVLQWKPITK</sequence>
<dbReference type="InterPro" id="IPR036278">
    <property type="entry name" value="Sialidase_sf"/>
</dbReference>
<dbReference type="EMBL" id="WQLA01000002">
    <property type="protein sequence ID" value="MVN90894.1"/>
    <property type="molecule type" value="Genomic_DNA"/>
</dbReference>
<dbReference type="Proteomes" id="UP000434850">
    <property type="component" value="Unassembled WGS sequence"/>
</dbReference>
<dbReference type="Pfam" id="PF15892">
    <property type="entry name" value="BNR_4"/>
    <property type="match status" value="1"/>
</dbReference>
<dbReference type="PROSITE" id="PS51257">
    <property type="entry name" value="PROKAR_LIPOPROTEIN"/>
    <property type="match status" value="1"/>
</dbReference>
<feature type="signal peptide" evidence="1">
    <location>
        <begin position="1"/>
        <end position="23"/>
    </location>
</feature>
<keyword evidence="1" id="KW-0732">Signal</keyword>
<protein>
    <submittedName>
        <fullName evidence="2">Neuraminidase</fullName>
    </submittedName>
</protein>
<gene>
    <name evidence="2" type="ORF">GO816_07145</name>
</gene>
<name>A0A6I4IQC1_9SPHI</name>
<dbReference type="OrthoDB" id="223410at2"/>
<dbReference type="RefSeq" id="WP_157540660.1">
    <property type="nucleotide sequence ID" value="NZ_WQLA01000002.1"/>
</dbReference>
<dbReference type="AlphaFoldDB" id="A0A6I4IQC1"/>
<organism evidence="2 3">
    <name type="scientific">Mucilaginibacter aquatilis</name>
    <dbReference type="NCBI Taxonomy" id="1517760"/>
    <lineage>
        <taxon>Bacteria</taxon>
        <taxon>Pseudomonadati</taxon>
        <taxon>Bacteroidota</taxon>
        <taxon>Sphingobacteriia</taxon>
        <taxon>Sphingobacteriales</taxon>
        <taxon>Sphingobacteriaceae</taxon>
        <taxon>Mucilaginibacter</taxon>
    </lineage>
</organism>
<comment type="caution">
    <text evidence="2">The sequence shown here is derived from an EMBL/GenBank/DDBJ whole genome shotgun (WGS) entry which is preliminary data.</text>
</comment>